<proteinExistence type="inferred from homology"/>
<dbReference type="InterPro" id="IPR008758">
    <property type="entry name" value="Peptidase_S28"/>
</dbReference>
<evidence type="ECO:0000313" key="8">
    <source>
        <dbReference type="Proteomes" id="UP001075354"/>
    </source>
</evidence>
<dbReference type="Gene3D" id="3.40.50.1820">
    <property type="entry name" value="alpha/beta hydrolase"/>
    <property type="match status" value="1"/>
</dbReference>
<dbReference type="Pfam" id="PF05577">
    <property type="entry name" value="Peptidase_S28"/>
    <property type="match status" value="1"/>
</dbReference>
<evidence type="ECO:0008006" key="9">
    <source>
        <dbReference type="Google" id="ProtNLM"/>
    </source>
</evidence>
<dbReference type="Proteomes" id="UP001075354">
    <property type="component" value="Chromosome 10"/>
</dbReference>
<gene>
    <name evidence="7" type="ORF">ONE63_001239</name>
</gene>
<dbReference type="InterPro" id="IPR029058">
    <property type="entry name" value="AB_hydrolase_fold"/>
</dbReference>
<dbReference type="PANTHER" id="PTHR11010:SF5">
    <property type="entry name" value="RE36938P-RELATED"/>
    <property type="match status" value="1"/>
</dbReference>
<evidence type="ECO:0000256" key="5">
    <source>
        <dbReference type="ARBA" id="ARBA00023180"/>
    </source>
</evidence>
<evidence type="ECO:0000256" key="6">
    <source>
        <dbReference type="SAM" id="SignalP"/>
    </source>
</evidence>
<evidence type="ECO:0000313" key="7">
    <source>
        <dbReference type="EMBL" id="KAJ1523372.1"/>
    </source>
</evidence>
<dbReference type="GO" id="GO:0070008">
    <property type="term" value="F:serine-type exopeptidase activity"/>
    <property type="evidence" value="ECO:0007669"/>
    <property type="project" value="InterPro"/>
</dbReference>
<sequence>MRVLCALVLLGLALVQVELASVASKAKVGDHPQQLLKHSRYMRQRRPPPPVRRTKAFDDVSINYFDDQLLDHFDATNNRTWSQRYFANPSLYEEDGPCFIFIEGESEAQSGWISEDGSYMYKMAELFKANMYILEHRFFGQSRPTTDISTENLKWLSSDQALADLAYFIEYLIEKGEVQKDQKIAVFGGSYPGNLAAWARIKYPHLIHAAVASSAPVHAEVDFPEYMEVVTRSIKTISGDECANNLKKAFQRLQKLVLTDDGIAQIQKQFYMCQPLDTSNKLDMDMFYEVLANPFATATQYNRDNSYDQYSLKSQCSYMAGDLSEDEAVAALAEVFVASMGSIWSCVNWDYATNSQSLNSVKYSDGSRQWVYMTCTMFGYFQTADGDTVFPKGYFDVPFFQQECKDAFGESFTTELAQKGVKRTNTVFGDWTPDVTNVIFVNGEIDPWHSLSVLKDVNEYSPAVLISSTSHCYDMYPNADGDSEELLAARKKIKEFLLSALYTDANGSSPTLSP</sequence>
<keyword evidence="4" id="KW-0378">Hydrolase</keyword>
<evidence type="ECO:0000256" key="1">
    <source>
        <dbReference type="ARBA" id="ARBA00011079"/>
    </source>
</evidence>
<keyword evidence="3 6" id="KW-0732">Signal</keyword>
<name>A0AAV7XFA5_9NEOP</name>
<dbReference type="PANTHER" id="PTHR11010">
    <property type="entry name" value="PROTEASE S28 PRO-X CARBOXYPEPTIDASE-RELATED"/>
    <property type="match status" value="1"/>
</dbReference>
<evidence type="ECO:0000256" key="3">
    <source>
        <dbReference type="ARBA" id="ARBA00022729"/>
    </source>
</evidence>
<organism evidence="7 8">
    <name type="scientific">Megalurothrips usitatus</name>
    <name type="common">bean blossom thrips</name>
    <dbReference type="NCBI Taxonomy" id="439358"/>
    <lineage>
        <taxon>Eukaryota</taxon>
        <taxon>Metazoa</taxon>
        <taxon>Ecdysozoa</taxon>
        <taxon>Arthropoda</taxon>
        <taxon>Hexapoda</taxon>
        <taxon>Insecta</taxon>
        <taxon>Pterygota</taxon>
        <taxon>Neoptera</taxon>
        <taxon>Paraneoptera</taxon>
        <taxon>Thysanoptera</taxon>
        <taxon>Terebrantia</taxon>
        <taxon>Thripoidea</taxon>
        <taxon>Thripidae</taxon>
        <taxon>Megalurothrips</taxon>
    </lineage>
</organism>
<evidence type="ECO:0000256" key="2">
    <source>
        <dbReference type="ARBA" id="ARBA00022670"/>
    </source>
</evidence>
<reference evidence="7" key="1">
    <citation type="submission" date="2022-12" db="EMBL/GenBank/DDBJ databases">
        <title>Chromosome-level genome assembly of the bean flower thrips Megalurothrips usitatus.</title>
        <authorList>
            <person name="Ma L."/>
            <person name="Liu Q."/>
            <person name="Li H."/>
            <person name="Cai W."/>
        </authorList>
    </citation>
    <scope>NUCLEOTIDE SEQUENCE</scope>
    <source>
        <strain evidence="7">Cailab_2022a</strain>
    </source>
</reference>
<feature type="chain" id="PRO_5043753770" description="Serine protease K12H4.7" evidence="6">
    <location>
        <begin position="20"/>
        <end position="514"/>
    </location>
</feature>
<dbReference type="SUPFAM" id="SSF53474">
    <property type="entry name" value="alpha/beta-Hydrolases"/>
    <property type="match status" value="1"/>
</dbReference>
<dbReference type="Gene3D" id="1.20.120.980">
    <property type="entry name" value="Serine carboxypeptidase S28, SKS domain"/>
    <property type="match status" value="1"/>
</dbReference>
<comment type="similarity">
    <text evidence="1">Belongs to the peptidase S28 family.</text>
</comment>
<accession>A0AAV7XFA5</accession>
<keyword evidence="8" id="KW-1185">Reference proteome</keyword>
<protein>
    <recommendedName>
        <fullName evidence="9">Serine protease K12H4.7</fullName>
    </recommendedName>
</protein>
<feature type="signal peptide" evidence="6">
    <location>
        <begin position="1"/>
        <end position="19"/>
    </location>
</feature>
<evidence type="ECO:0000256" key="4">
    <source>
        <dbReference type="ARBA" id="ARBA00022801"/>
    </source>
</evidence>
<dbReference type="GO" id="GO:0008239">
    <property type="term" value="F:dipeptidyl-peptidase activity"/>
    <property type="evidence" value="ECO:0007669"/>
    <property type="project" value="TreeGrafter"/>
</dbReference>
<dbReference type="InterPro" id="IPR042269">
    <property type="entry name" value="Ser_carbopepase_S28_SKS"/>
</dbReference>
<dbReference type="EMBL" id="JAPTSV010000010">
    <property type="protein sequence ID" value="KAJ1523372.1"/>
    <property type="molecule type" value="Genomic_DNA"/>
</dbReference>
<keyword evidence="2" id="KW-0645">Protease</keyword>
<dbReference type="GO" id="GO:0006508">
    <property type="term" value="P:proteolysis"/>
    <property type="evidence" value="ECO:0007669"/>
    <property type="project" value="UniProtKB-KW"/>
</dbReference>
<dbReference type="AlphaFoldDB" id="A0AAV7XFA5"/>
<comment type="caution">
    <text evidence="7">The sequence shown here is derived from an EMBL/GenBank/DDBJ whole genome shotgun (WGS) entry which is preliminary data.</text>
</comment>
<keyword evidence="5" id="KW-0325">Glycoprotein</keyword>